<organism evidence="2 3">
    <name type="scientific">Nocardia nova SH22a</name>
    <dbReference type="NCBI Taxonomy" id="1415166"/>
    <lineage>
        <taxon>Bacteria</taxon>
        <taxon>Bacillati</taxon>
        <taxon>Actinomycetota</taxon>
        <taxon>Actinomycetes</taxon>
        <taxon>Mycobacteriales</taxon>
        <taxon>Nocardiaceae</taxon>
        <taxon>Nocardia</taxon>
    </lineage>
</organism>
<comment type="similarity">
    <text evidence="1">Belongs to the UPF0166 family.</text>
</comment>
<dbReference type="EMBL" id="CP006850">
    <property type="protein sequence ID" value="AHH19757.1"/>
    <property type="molecule type" value="Genomic_DNA"/>
</dbReference>
<proteinExistence type="inferred from homology"/>
<gene>
    <name evidence="2" type="ORF">NONO_c49730</name>
</gene>
<protein>
    <submittedName>
        <fullName evidence="2">Uncharacterized protein</fullName>
    </submittedName>
</protein>
<evidence type="ECO:0000313" key="3">
    <source>
        <dbReference type="Proteomes" id="UP000019150"/>
    </source>
</evidence>
<dbReference type="PANTHER" id="PTHR35983:SF1">
    <property type="entry name" value="UPF0166 PROTEIN TM_0021"/>
    <property type="match status" value="1"/>
</dbReference>
<dbReference type="RefSeq" id="WP_237754948.1">
    <property type="nucleotide sequence ID" value="NZ_CP006850.1"/>
</dbReference>
<dbReference type="InterPro" id="IPR015867">
    <property type="entry name" value="N-reg_PII/ATP_PRibTrfase_C"/>
</dbReference>
<reference evidence="2 3" key="1">
    <citation type="journal article" date="2014" name="Appl. Environ. Microbiol.">
        <title>Insights into the Microbial Degradation of Rubber and Gutta-Percha by Analysis of the Complete Genome of Nocardia nova SH22a.</title>
        <authorList>
            <person name="Luo Q."/>
            <person name="Hiessl S."/>
            <person name="Poehlein A."/>
            <person name="Daniel R."/>
            <person name="Steinbuchel A."/>
        </authorList>
    </citation>
    <scope>NUCLEOTIDE SEQUENCE [LARGE SCALE GENOMIC DNA]</scope>
    <source>
        <strain evidence="2">SH22a</strain>
    </source>
</reference>
<dbReference type="Gene3D" id="3.30.70.120">
    <property type="match status" value="1"/>
</dbReference>
<dbReference type="Proteomes" id="UP000019150">
    <property type="component" value="Chromosome"/>
</dbReference>
<dbReference type="SUPFAM" id="SSF54913">
    <property type="entry name" value="GlnB-like"/>
    <property type="match status" value="1"/>
</dbReference>
<dbReference type="Pfam" id="PF02641">
    <property type="entry name" value="DUF190"/>
    <property type="match status" value="1"/>
</dbReference>
<accession>W5TKI1</accession>
<name>W5TKI1_9NOCA</name>
<sequence>MKTSDRSMRLSIFVGENDMWHHRPVYSEIVHRAHRAGLAGATVVRGIEGYGATSRIHQTHLFKLSQDLPMLIVITDAEDRIRTFLPQLEELDLTGLAVLDEVEAIHYQTRRG</sequence>
<dbReference type="KEGG" id="nno:NONO_c49730"/>
<dbReference type="AlphaFoldDB" id="W5TKI1"/>
<dbReference type="PATRIC" id="fig|1415166.3.peg.5132"/>
<keyword evidence="3" id="KW-1185">Reference proteome</keyword>
<evidence type="ECO:0000256" key="1">
    <source>
        <dbReference type="ARBA" id="ARBA00010554"/>
    </source>
</evidence>
<dbReference type="HOGENOM" id="CLU_146749_0_1_11"/>
<dbReference type="InterPro" id="IPR011322">
    <property type="entry name" value="N-reg_PII-like_a/b"/>
</dbReference>
<dbReference type="PANTHER" id="PTHR35983">
    <property type="entry name" value="UPF0166 PROTEIN TM_0021"/>
    <property type="match status" value="1"/>
</dbReference>
<dbReference type="eggNOG" id="COG1993">
    <property type="taxonomic scope" value="Bacteria"/>
</dbReference>
<dbReference type="InterPro" id="IPR003793">
    <property type="entry name" value="UPF0166"/>
</dbReference>
<evidence type="ECO:0000313" key="2">
    <source>
        <dbReference type="EMBL" id="AHH19757.1"/>
    </source>
</evidence>
<dbReference type="STRING" id="1415166.NONO_c49730"/>